<evidence type="ECO:0000313" key="1">
    <source>
        <dbReference type="EMBL" id="JAH80239.1"/>
    </source>
</evidence>
<dbReference type="AlphaFoldDB" id="A0A0E9VQ52"/>
<sequence>MSRRDNVEITRLRLGHCALKHGLALVGKHLDGKYVCGEAETVKHVLMGCTNYHAERRLMQAELSEIGVTDYSLKSILAMDHCDTPKTVI</sequence>
<reference evidence="1" key="2">
    <citation type="journal article" date="2015" name="Fish Shellfish Immunol.">
        <title>Early steps in the European eel (Anguilla anguilla)-Vibrio vulnificus interaction in the gills: Role of the RtxA13 toxin.</title>
        <authorList>
            <person name="Callol A."/>
            <person name="Pajuelo D."/>
            <person name="Ebbesson L."/>
            <person name="Teles M."/>
            <person name="MacKenzie S."/>
            <person name="Amaro C."/>
        </authorList>
    </citation>
    <scope>NUCLEOTIDE SEQUENCE</scope>
</reference>
<dbReference type="EMBL" id="GBXM01028338">
    <property type="protein sequence ID" value="JAH80239.1"/>
    <property type="molecule type" value="Transcribed_RNA"/>
</dbReference>
<reference evidence="1" key="1">
    <citation type="submission" date="2014-11" db="EMBL/GenBank/DDBJ databases">
        <authorList>
            <person name="Amaro Gonzalez C."/>
        </authorList>
    </citation>
    <scope>NUCLEOTIDE SEQUENCE</scope>
</reference>
<proteinExistence type="predicted"/>
<accession>A0A0E9VQ52</accession>
<evidence type="ECO:0008006" key="2">
    <source>
        <dbReference type="Google" id="ProtNLM"/>
    </source>
</evidence>
<organism evidence="1">
    <name type="scientific">Anguilla anguilla</name>
    <name type="common">European freshwater eel</name>
    <name type="synonym">Muraena anguilla</name>
    <dbReference type="NCBI Taxonomy" id="7936"/>
    <lineage>
        <taxon>Eukaryota</taxon>
        <taxon>Metazoa</taxon>
        <taxon>Chordata</taxon>
        <taxon>Craniata</taxon>
        <taxon>Vertebrata</taxon>
        <taxon>Euteleostomi</taxon>
        <taxon>Actinopterygii</taxon>
        <taxon>Neopterygii</taxon>
        <taxon>Teleostei</taxon>
        <taxon>Anguilliformes</taxon>
        <taxon>Anguillidae</taxon>
        <taxon>Anguilla</taxon>
    </lineage>
</organism>
<protein>
    <recommendedName>
        <fullName evidence="2">Reverse transcriptase zinc-binding domain-containing protein</fullName>
    </recommendedName>
</protein>
<name>A0A0E9VQ52_ANGAN</name>